<dbReference type="PANTHER" id="PTHR43649">
    <property type="entry name" value="ARABINOSE-BINDING PROTEIN-RELATED"/>
    <property type="match status" value="1"/>
</dbReference>
<dbReference type="Pfam" id="PF01547">
    <property type="entry name" value="SBP_bac_1"/>
    <property type="match status" value="1"/>
</dbReference>
<dbReference type="InterPro" id="IPR050490">
    <property type="entry name" value="Bact_solute-bd_prot1"/>
</dbReference>
<dbReference type="PANTHER" id="PTHR43649:SF12">
    <property type="entry name" value="DIACETYLCHITOBIOSE BINDING PROTEIN DASA"/>
    <property type="match status" value="1"/>
</dbReference>
<protein>
    <submittedName>
        <fullName evidence="1">Extracellular solute-binding protein, family 1</fullName>
    </submittedName>
</protein>
<gene>
    <name evidence="1" type="ordered locus">CTN_1767</name>
</gene>
<dbReference type="Proteomes" id="UP000000445">
    <property type="component" value="Chromosome"/>
</dbReference>
<dbReference type="AlphaFoldDB" id="B9KAG0"/>
<dbReference type="KEGG" id="tna:CTN_1767"/>
<dbReference type="eggNOG" id="COG1653">
    <property type="taxonomic scope" value="Bacteria"/>
</dbReference>
<dbReference type="EMBL" id="CP000916">
    <property type="protein sequence ID" value="ACM23943.1"/>
    <property type="molecule type" value="Genomic_DNA"/>
</dbReference>
<accession>B9KAG0</accession>
<dbReference type="STRING" id="309803.CTN_1767"/>
<keyword evidence="2" id="KW-1185">Reference proteome</keyword>
<dbReference type="CDD" id="cd13585">
    <property type="entry name" value="PBP2_TMBP_like"/>
    <property type="match status" value="1"/>
</dbReference>
<dbReference type="SUPFAM" id="SSF53850">
    <property type="entry name" value="Periplasmic binding protein-like II"/>
    <property type="match status" value="1"/>
</dbReference>
<proteinExistence type="predicted"/>
<name>B9KAG0_THENN</name>
<dbReference type="Gene3D" id="3.40.190.10">
    <property type="entry name" value="Periplasmic binding protein-like II"/>
    <property type="match status" value="2"/>
</dbReference>
<evidence type="ECO:0000313" key="1">
    <source>
        <dbReference type="EMBL" id="ACM23943.1"/>
    </source>
</evidence>
<dbReference type="HOGENOM" id="CLU_031285_10_2_0"/>
<organism evidence="1 2">
    <name type="scientific">Thermotoga neapolitana (strain ATCC 49049 / DSM 4359 / NBRC 107923 / NS-E)</name>
    <dbReference type="NCBI Taxonomy" id="309803"/>
    <lineage>
        <taxon>Bacteria</taxon>
        <taxon>Thermotogati</taxon>
        <taxon>Thermotogota</taxon>
        <taxon>Thermotogae</taxon>
        <taxon>Thermotogales</taxon>
        <taxon>Thermotogaceae</taxon>
        <taxon>Thermotoga</taxon>
    </lineage>
</organism>
<evidence type="ECO:0000313" key="2">
    <source>
        <dbReference type="Proteomes" id="UP000000445"/>
    </source>
</evidence>
<dbReference type="InterPro" id="IPR006059">
    <property type="entry name" value="SBP"/>
</dbReference>
<sequence>MFFMRKLLVVLLILLVTIALPKTKIVFWTMSLKPTFTDFIQGIIDKYEALHPDVEIVWEDVPWDVLQQKLLAAFSSGNPPDVVNLNAQWTIEFAQKRVLFPIDELLPEEVLSQYFDDMMKGLTWKGHIYGIPWYTAVDVILYNKEIFEKAGLDPKYPPKTWDEILLYSVLIKEKTGKYGVLPTILQDPSAIFNWDGLNLYTVDENNRIKEVLFDRPEYAHTLNKWATLYKMKYIPSELVQGGEWTRATELYQAGELAMLITGPQFADRVKWNAPEIYKKSDVAPVPAPKPGVRMSGWYSTLNIVRGSKNPKEAAEFAAFVANLENQIAFCKLVTIFPTLKAAVNDPWFSEDDGTLAAKARIMGAKYLKYITFYNDDIPFRKEAFDKLKDAIVQVFLGQKTPEEALKQTAKYWRYLMKSQQSK</sequence>
<reference evidence="1 2" key="1">
    <citation type="journal article" date="2009" name="Biosci. Biotechnol. Biochem.">
        <title>WeGAS: a web-based microbial genome annotation system.</title>
        <authorList>
            <person name="Lee D."/>
            <person name="Seo H."/>
            <person name="Park C."/>
            <person name="Park K."/>
        </authorList>
    </citation>
    <scope>NUCLEOTIDE SEQUENCE [LARGE SCALE GENOMIC DNA]</scope>
    <source>
        <strain evidence="2">ATCC 49049 / DSM 4359 / NBRC 107923 / NS-E</strain>
    </source>
</reference>